<protein>
    <submittedName>
        <fullName evidence="3">Uncharacterized protein</fullName>
    </submittedName>
</protein>
<organism evidence="3 4">
    <name type="scientific">Tenebrio molitor</name>
    <name type="common">Yellow mealworm beetle</name>
    <dbReference type="NCBI Taxonomy" id="7067"/>
    <lineage>
        <taxon>Eukaryota</taxon>
        <taxon>Metazoa</taxon>
        <taxon>Ecdysozoa</taxon>
        <taxon>Arthropoda</taxon>
        <taxon>Hexapoda</taxon>
        <taxon>Insecta</taxon>
        <taxon>Pterygota</taxon>
        <taxon>Neoptera</taxon>
        <taxon>Endopterygota</taxon>
        <taxon>Coleoptera</taxon>
        <taxon>Polyphaga</taxon>
        <taxon>Cucujiformia</taxon>
        <taxon>Tenebrionidae</taxon>
        <taxon>Tenebrio</taxon>
    </lineage>
</organism>
<feature type="region of interest" description="Disordered" evidence="2">
    <location>
        <begin position="135"/>
        <end position="183"/>
    </location>
</feature>
<reference evidence="3" key="1">
    <citation type="journal article" date="2020" name="J Insects Food Feed">
        <title>The yellow mealworm (Tenebrio molitor) genome: a resource for the emerging insects as food and feed industry.</title>
        <authorList>
            <person name="Eriksson T."/>
            <person name="Andere A."/>
            <person name="Kelstrup H."/>
            <person name="Emery V."/>
            <person name="Picard C."/>
        </authorList>
    </citation>
    <scope>NUCLEOTIDE SEQUENCE</scope>
    <source>
        <strain evidence="3">Stoneville</strain>
        <tissue evidence="3">Whole head</tissue>
    </source>
</reference>
<accession>A0A8J6HVW0</accession>
<feature type="compositionally biased region" description="Basic and acidic residues" evidence="2">
    <location>
        <begin position="143"/>
        <end position="161"/>
    </location>
</feature>
<keyword evidence="4" id="KW-1185">Reference proteome</keyword>
<sequence length="279" mass="32805">MIREMREKIKTLRKELAAVREENGELRKELATAREEMRGREEKWQLEKADCMKRMKMIEEKMEQREKKERKNNVIITEIGAISGNIERGVEEWLEREIGVKVNVKEAFKINKDKMMLATIASWEPNKNIMLSKSKLKKKKRWGRGEREQEWEGRRREREGAGGDGRTVRKSNACGEMRERKRRERGEILSEDGREMDERIWKRRERIENERNMHLSVPVDNELPSSPFTSEVFVAWALFGWFDASYVVAVTRRYYPVGRDALTGKIGSTKATPDSAAEL</sequence>
<evidence type="ECO:0000256" key="1">
    <source>
        <dbReference type="SAM" id="Coils"/>
    </source>
</evidence>
<evidence type="ECO:0000313" key="4">
    <source>
        <dbReference type="Proteomes" id="UP000719412"/>
    </source>
</evidence>
<gene>
    <name evidence="3" type="ORF">GEV33_001995</name>
</gene>
<evidence type="ECO:0000313" key="3">
    <source>
        <dbReference type="EMBL" id="KAH0820796.1"/>
    </source>
</evidence>
<comment type="caution">
    <text evidence="3">The sequence shown here is derived from an EMBL/GenBank/DDBJ whole genome shotgun (WGS) entry which is preliminary data.</text>
</comment>
<evidence type="ECO:0000256" key="2">
    <source>
        <dbReference type="SAM" id="MobiDB-lite"/>
    </source>
</evidence>
<name>A0A8J6HVW0_TENMO</name>
<proteinExistence type="predicted"/>
<dbReference type="Proteomes" id="UP000719412">
    <property type="component" value="Unassembled WGS sequence"/>
</dbReference>
<reference evidence="3" key="2">
    <citation type="submission" date="2021-08" db="EMBL/GenBank/DDBJ databases">
        <authorList>
            <person name="Eriksson T."/>
        </authorList>
    </citation>
    <scope>NUCLEOTIDE SEQUENCE</scope>
    <source>
        <strain evidence="3">Stoneville</strain>
        <tissue evidence="3">Whole head</tissue>
    </source>
</reference>
<feature type="coiled-coil region" evidence="1">
    <location>
        <begin position="2"/>
        <end position="78"/>
    </location>
</feature>
<keyword evidence="1" id="KW-0175">Coiled coil</keyword>
<dbReference type="EMBL" id="JABDTM020010746">
    <property type="protein sequence ID" value="KAH0820796.1"/>
    <property type="molecule type" value="Genomic_DNA"/>
</dbReference>
<dbReference type="AlphaFoldDB" id="A0A8J6HVW0"/>